<protein>
    <submittedName>
        <fullName evidence="6">Venom polypeptide</fullName>
    </submittedName>
</protein>
<reference evidence="6" key="1">
    <citation type="journal article" date="2018" name="Toxins">
        <title>Buzz kill: function and proteomic composition of venom from the giant assassin fly Dolopus genitalis (Diptera: Asilidae).</title>
        <authorList>
            <person name="Walker A.A."/>
            <person name="Dobson J."/>
            <person name="Jin J."/>
            <person name="Robinson S.D."/>
            <person name="Herzig V."/>
            <person name="Vetter I."/>
            <person name="King G.F."/>
            <person name="Fry B.G."/>
        </authorList>
    </citation>
    <scope>NUCLEOTIDE SEQUENCE</scope>
    <source>
        <strain evidence="6">Dg67</strain>
        <tissue evidence="6">Venom/thoracic glands</tissue>
    </source>
</reference>
<dbReference type="PROSITE" id="PS50240">
    <property type="entry name" value="TRYPSIN_DOM"/>
    <property type="match status" value="1"/>
</dbReference>
<accession>A0A3G5BII1</accession>
<evidence type="ECO:0000256" key="3">
    <source>
        <dbReference type="RuleBase" id="RU363034"/>
    </source>
</evidence>
<organism evidence="6">
    <name type="scientific">Dolopus genitalis</name>
    <name type="common">Giant Australian assassin fly</name>
    <name type="synonym">Asilus genitalis</name>
    <dbReference type="NCBI Taxonomy" id="2488630"/>
    <lineage>
        <taxon>Eukaryota</taxon>
        <taxon>Metazoa</taxon>
        <taxon>Ecdysozoa</taxon>
        <taxon>Arthropoda</taxon>
        <taxon>Hexapoda</taxon>
        <taxon>Insecta</taxon>
        <taxon>Pterygota</taxon>
        <taxon>Neoptera</taxon>
        <taxon>Endopterygota</taxon>
        <taxon>Diptera</taxon>
        <taxon>Brachycera</taxon>
        <taxon>Muscomorpha</taxon>
        <taxon>Asiloidea</taxon>
        <taxon>Asilidae</taxon>
        <taxon>Asilinae</taxon>
        <taxon>Dolopus</taxon>
    </lineage>
</organism>
<dbReference type="AlphaFoldDB" id="A0A3G5BII1"/>
<dbReference type="CDD" id="cd00190">
    <property type="entry name" value="Tryp_SPc"/>
    <property type="match status" value="1"/>
</dbReference>
<dbReference type="InterPro" id="IPR033116">
    <property type="entry name" value="TRYPSIN_SER"/>
</dbReference>
<keyword evidence="4" id="KW-0732">Signal</keyword>
<dbReference type="FunFam" id="2.40.10.10:FF:000068">
    <property type="entry name" value="transmembrane protease serine 2"/>
    <property type="match status" value="1"/>
</dbReference>
<evidence type="ECO:0000256" key="4">
    <source>
        <dbReference type="SAM" id="SignalP"/>
    </source>
</evidence>
<feature type="signal peptide" evidence="4">
    <location>
        <begin position="1"/>
        <end position="16"/>
    </location>
</feature>
<dbReference type="Pfam" id="PF00089">
    <property type="entry name" value="Trypsin"/>
    <property type="match status" value="1"/>
</dbReference>
<keyword evidence="3" id="KW-0720">Serine protease</keyword>
<dbReference type="PANTHER" id="PTHR24252:SF27">
    <property type="entry name" value="TRANSMEMBRANE PROTEASE SERINE 3-LIKE"/>
    <property type="match status" value="1"/>
</dbReference>
<dbReference type="InterPro" id="IPR043504">
    <property type="entry name" value="Peptidase_S1_PA_chymotrypsin"/>
</dbReference>
<dbReference type="InterPro" id="IPR001314">
    <property type="entry name" value="Peptidase_S1A"/>
</dbReference>
<keyword evidence="1" id="KW-1015">Disulfide bond</keyword>
<proteinExistence type="evidence at transcript level"/>
<dbReference type="SMART" id="SM00020">
    <property type="entry name" value="Tryp_SPc"/>
    <property type="match status" value="1"/>
</dbReference>
<keyword evidence="2" id="KW-0325">Glycoprotein</keyword>
<dbReference type="EMBL" id="MK075185">
    <property type="protein sequence ID" value="AYV99588.1"/>
    <property type="molecule type" value="mRNA"/>
</dbReference>
<keyword evidence="3" id="KW-0378">Hydrolase</keyword>
<keyword evidence="3" id="KW-0645">Protease</keyword>
<dbReference type="PROSITE" id="PS00134">
    <property type="entry name" value="TRYPSIN_HIS"/>
    <property type="match status" value="1"/>
</dbReference>
<evidence type="ECO:0000313" key="6">
    <source>
        <dbReference type="EMBL" id="AYV99588.1"/>
    </source>
</evidence>
<dbReference type="PROSITE" id="PS00135">
    <property type="entry name" value="TRYPSIN_SER"/>
    <property type="match status" value="1"/>
</dbReference>
<evidence type="ECO:0000259" key="5">
    <source>
        <dbReference type="PROSITE" id="PS50240"/>
    </source>
</evidence>
<feature type="domain" description="Peptidase S1" evidence="5">
    <location>
        <begin position="27"/>
        <end position="267"/>
    </location>
</feature>
<name>A0A3G5BII1_DOLGE</name>
<evidence type="ECO:0000256" key="2">
    <source>
        <dbReference type="ARBA" id="ARBA00023180"/>
    </source>
</evidence>
<dbReference type="Gene3D" id="2.40.10.10">
    <property type="entry name" value="Trypsin-like serine proteases"/>
    <property type="match status" value="1"/>
</dbReference>
<dbReference type="InterPro" id="IPR001254">
    <property type="entry name" value="Trypsin_dom"/>
</dbReference>
<dbReference type="PANTHER" id="PTHR24252">
    <property type="entry name" value="ACROSIN-RELATED"/>
    <property type="match status" value="1"/>
</dbReference>
<sequence>MKSFVVYCLCFVAVFAHAPFESVDHRIANGQVALPKQFPYQARLQFTKRKNGKFVSSLCGGALISNKTILTAAHCVENAVSVMIFLGTTKSLSNEPTRVMRGSWASRGEFIAHKNFNGTSMENDIALVTTTQAIQFNDAIRPVNLPKFNQMNLENRMAVIAGFGKTGTKAPVSNELRFANRRILSNLLCQRPYPAYFKPNMHLCIDGSQNISTCPGDSGGPLVIQEADESKTVVGLTSFGGISCDTGYPVVFTKVSNYINWIQKHMI</sequence>
<dbReference type="GO" id="GO:0006508">
    <property type="term" value="P:proteolysis"/>
    <property type="evidence" value="ECO:0007669"/>
    <property type="project" value="UniProtKB-KW"/>
</dbReference>
<dbReference type="SUPFAM" id="SSF50494">
    <property type="entry name" value="Trypsin-like serine proteases"/>
    <property type="match status" value="1"/>
</dbReference>
<dbReference type="PRINTS" id="PR00722">
    <property type="entry name" value="CHYMOTRYPSIN"/>
</dbReference>
<dbReference type="InterPro" id="IPR009003">
    <property type="entry name" value="Peptidase_S1_PA"/>
</dbReference>
<dbReference type="InterPro" id="IPR018114">
    <property type="entry name" value="TRYPSIN_HIS"/>
</dbReference>
<feature type="chain" id="PRO_5018214212" evidence="4">
    <location>
        <begin position="17"/>
        <end position="267"/>
    </location>
</feature>
<dbReference type="GO" id="GO:0004252">
    <property type="term" value="F:serine-type endopeptidase activity"/>
    <property type="evidence" value="ECO:0007669"/>
    <property type="project" value="InterPro"/>
</dbReference>
<evidence type="ECO:0000256" key="1">
    <source>
        <dbReference type="ARBA" id="ARBA00023157"/>
    </source>
</evidence>